<organism evidence="1">
    <name type="scientific">Cyprideis torosa</name>
    <dbReference type="NCBI Taxonomy" id="163714"/>
    <lineage>
        <taxon>Eukaryota</taxon>
        <taxon>Metazoa</taxon>
        <taxon>Ecdysozoa</taxon>
        <taxon>Arthropoda</taxon>
        <taxon>Crustacea</taxon>
        <taxon>Oligostraca</taxon>
        <taxon>Ostracoda</taxon>
        <taxon>Podocopa</taxon>
        <taxon>Podocopida</taxon>
        <taxon>Cytherocopina</taxon>
        <taxon>Cytheroidea</taxon>
        <taxon>Cytherideidae</taxon>
        <taxon>Cyprideis</taxon>
    </lineage>
</organism>
<dbReference type="EMBL" id="OB669585">
    <property type="protein sequence ID" value="CAD7234718.1"/>
    <property type="molecule type" value="Genomic_DNA"/>
</dbReference>
<accession>A0A7R8ZWP0</accession>
<feature type="non-terminal residue" evidence="1">
    <location>
        <position position="240"/>
    </location>
</feature>
<evidence type="ECO:0000313" key="1">
    <source>
        <dbReference type="EMBL" id="CAD7234718.1"/>
    </source>
</evidence>
<sequence>MESQHSQAGIVWTDQHRFLTAWARHLVELSPEIACPAVVLHAKPWNFWKVWNLVLGAVILHLYVEHTFFLVLQKTAWDDFFIVTFSAYVMIPAGFIVAYATGNKLKMPDLFHSFVGGCMFLTAGCWLLSYVHSPVVAHLNDLEDFSGEKFHAMKASNEAAAALCILKSIAFFLDFGFLFYALCLGFYLRERLGWIVGYYDMRFYGTIAWDRVYVAVFGGYILVSIGYLVAYIFGSRAKFP</sequence>
<proteinExistence type="predicted"/>
<name>A0A7R8ZWP0_9CRUS</name>
<reference evidence="1" key="1">
    <citation type="submission" date="2020-11" db="EMBL/GenBank/DDBJ databases">
        <authorList>
            <person name="Tran Van P."/>
        </authorList>
    </citation>
    <scope>NUCLEOTIDE SEQUENCE</scope>
</reference>
<gene>
    <name evidence="1" type="ORF">CTOB1V02_LOCUS12534</name>
</gene>
<protein>
    <submittedName>
        <fullName evidence="1">Uncharacterized protein</fullName>
    </submittedName>
</protein>
<dbReference type="AlphaFoldDB" id="A0A7R8ZWP0"/>